<dbReference type="OrthoDB" id="5517025at2"/>
<dbReference type="KEGG" id="pabo:BCY86_00905"/>
<organism evidence="1 2">
    <name type="scientific">Pajaroellobacter abortibovis</name>
    <dbReference type="NCBI Taxonomy" id="1882918"/>
    <lineage>
        <taxon>Bacteria</taxon>
        <taxon>Pseudomonadati</taxon>
        <taxon>Myxococcota</taxon>
        <taxon>Polyangia</taxon>
        <taxon>Polyangiales</taxon>
        <taxon>Polyangiaceae</taxon>
    </lineage>
</organism>
<name>A0A1L6MZI7_9BACT</name>
<dbReference type="AlphaFoldDB" id="A0A1L6MZI7"/>
<dbReference type="Proteomes" id="UP000185544">
    <property type="component" value="Chromosome"/>
</dbReference>
<evidence type="ECO:0000313" key="1">
    <source>
        <dbReference type="EMBL" id="APS00817.1"/>
    </source>
</evidence>
<keyword evidence="2" id="KW-1185">Reference proteome</keyword>
<gene>
    <name evidence="1" type="ORF">BCY86_00905</name>
</gene>
<sequence>MKELVDYLLKNIYLDFQGEISIETIRQLLRNDESCAAKALLQKLIDDNGIEELLITLADCLKDHLRTGITEQVMRDQLLLYTES</sequence>
<protein>
    <submittedName>
        <fullName evidence="1">Uncharacterized protein</fullName>
    </submittedName>
</protein>
<proteinExistence type="predicted"/>
<dbReference type="RefSeq" id="WP_075277491.1">
    <property type="nucleotide sequence ID" value="NZ_CP016908.1"/>
</dbReference>
<accession>A0A1L6MZI7</accession>
<evidence type="ECO:0000313" key="2">
    <source>
        <dbReference type="Proteomes" id="UP000185544"/>
    </source>
</evidence>
<reference evidence="1 2" key="1">
    <citation type="submission" date="2016-08" db="EMBL/GenBank/DDBJ databases">
        <title>Identification and validation of antigenic proteins from Pajaroellobacter abortibovis using de-novo genome sequence assembly and reverse vaccinology.</title>
        <authorList>
            <person name="Welly B.T."/>
            <person name="Miller M.R."/>
            <person name="Stott J.L."/>
            <person name="Blanchard M.T."/>
            <person name="Islas-Trejo A.D."/>
            <person name="O'Rourke S.M."/>
            <person name="Young A.E."/>
            <person name="Medrano J.F."/>
            <person name="Van Eenennaam A.L."/>
        </authorList>
    </citation>
    <scope>NUCLEOTIDE SEQUENCE [LARGE SCALE GENOMIC DNA]</scope>
    <source>
        <strain evidence="1 2">BTF92-0548A/99-0131</strain>
    </source>
</reference>
<dbReference type="EMBL" id="CP016908">
    <property type="protein sequence ID" value="APS00817.1"/>
    <property type="molecule type" value="Genomic_DNA"/>
</dbReference>